<accession>A0A1Y1UAT7</accession>
<dbReference type="STRING" id="4999.A0A1Y1UAT7"/>
<dbReference type="PANTHER" id="PTHR15944:SF0">
    <property type="entry name" value="PRENYLCYSTEINE LYASE DOMAIN-CONTAINING PROTEIN"/>
    <property type="match status" value="1"/>
</dbReference>
<reference evidence="10 11" key="1">
    <citation type="submission" date="2017-03" db="EMBL/GenBank/DDBJ databases">
        <title>Widespread Adenine N6-methylation of Active Genes in Fungi.</title>
        <authorList>
            <consortium name="DOE Joint Genome Institute"/>
            <person name="Mondo S.J."/>
            <person name="Dannebaum R.O."/>
            <person name="Kuo R.C."/>
            <person name="Louie K.B."/>
            <person name="Bewick A.J."/>
            <person name="Labutti K."/>
            <person name="Haridas S."/>
            <person name="Kuo A."/>
            <person name="Salamov A."/>
            <person name="Ahrendt S.R."/>
            <person name="Lau R."/>
            <person name="Bowen B.P."/>
            <person name="Lipzen A."/>
            <person name="Sullivan W."/>
            <person name="Andreopoulos W.B."/>
            <person name="Clum A."/>
            <person name="Lindquist E."/>
            <person name="Daum C."/>
            <person name="Northen T.R."/>
            <person name="Ramamoorthy G."/>
            <person name="Schmitz R.J."/>
            <person name="Gryganskyi A."/>
            <person name="Culley D."/>
            <person name="Magnuson J."/>
            <person name="James T.Y."/>
            <person name="O'Malley M.A."/>
            <person name="Stajich J.E."/>
            <person name="Spatafora J.W."/>
            <person name="Visel A."/>
            <person name="Grigoriev I.V."/>
        </authorList>
    </citation>
    <scope>NUCLEOTIDE SEQUENCE [LARGE SCALE GENOMIC DNA]</scope>
    <source>
        <strain evidence="10 11">NRRL Y-17943</strain>
    </source>
</reference>
<protein>
    <submittedName>
        <fullName evidence="10">Prenylcysteine lyase-domain-containing protein</fullName>
    </submittedName>
</protein>
<organism evidence="10 11">
    <name type="scientific">Kockovaella imperatae</name>
    <dbReference type="NCBI Taxonomy" id="4999"/>
    <lineage>
        <taxon>Eukaryota</taxon>
        <taxon>Fungi</taxon>
        <taxon>Dikarya</taxon>
        <taxon>Basidiomycota</taxon>
        <taxon>Agaricomycotina</taxon>
        <taxon>Tremellomycetes</taxon>
        <taxon>Tremellales</taxon>
        <taxon>Cuniculitremaceae</taxon>
        <taxon>Kockovaella</taxon>
    </lineage>
</organism>
<evidence type="ECO:0000256" key="5">
    <source>
        <dbReference type="ARBA" id="ARBA00022827"/>
    </source>
</evidence>
<dbReference type="RefSeq" id="XP_021868869.1">
    <property type="nucleotide sequence ID" value="XM_022018574.1"/>
</dbReference>
<dbReference type="Pfam" id="PF07156">
    <property type="entry name" value="Prenylcys_lyase"/>
    <property type="match status" value="1"/>
</dbReference>
<dbReference type="OrthoDB" id="437369at2759"/>
<dbReference type="PANTHER" id="PTHR15944">
    <property type="entry name" value="FARNESYLCYSTEINE LYASE"/>
    <property type="match status" value="1"/>
</dbReference>
<evidence type="ECO:0000256" key="6">
    <source>
        <dbReference type="ARBA" id="ARBA00023002"/>
    </source>
</evidence>
<comment type="caution">
    <text evidence="10">The sequence shown here is derived from an EMBL/GenBank/DDBJ whole genome shotgun (WGS) entry which is preliminary data.</text>
</comment>
<evidence type="ECO:0000256" key="4">
    <source>
        <dbReference type="ARBA" id="ARBA00022729"/>
    </source>
</evidence>
<keyword evidence="4 8" id="KW-0732">Signal</keyword>
<dbReference type="GO" id="GO:0016829">
    <property type="term" value="F:lyase activity"/>
    <property type="evidence" value="ECO:0007669"/>
    <property type="project" value="UniProtKB-KW"/>
</dbReference>
<dbReference type="PIRSF" id="PIRSF036292">
    <property type="entry name" value="Prenylcysteine_oxidase"/>
    <property type="match status" value="1"/>
</dbReference>
<keyword evidence="10" id="KW-0456">Lyase</keyword>
<dbReference type="Proteomes" id="UP000193218">
    <property type="component" value="Unassembled WGS sequence"/>
</dbReference>
<dbReference type="Pfam" id="PF13450">
    <property type="entry name" value="NAD_binding_8"/>
    <property type="match status" value="1"/>
</dbReference>
<evidence type="ECO:0000259" key="9">
    <source>
        <dbReference type="Pfam" id="PF07156"/>
    </source>
</evidence>
<dbReference type="SUPFAM" id="SSF51905">
    <property type="entry name" value="FAD/NAD(P)-binding domain"/>
    <property type="match status" value="1"/>
</dbReference>
<name>A0A1Y1UAT7_9TREE</name>
<evidence type="ECO:0000256" key="3">
    <source>
        <dbReference type="ARBA" id="ARBA00022630"/>
    </source>
</evidence>
<dbReference type="EMBL" id="NBSH01000013">
    <property type="protein sequence ID" value="ORX34627.1"/>
    <property type="molecule type" value="Genomic_DNA"/>
</dbReference>
<comment type="cofactor">
    <cofactor evidence="1">
        <name>FAD</name>
        <dbReference type="ChEBI" id="CHEBI:57692"/>
    </cofactor>
</comment>
<dbReference type="Gene3D" id="3.50.50.60">
    <property type="entry name" value="FAD/NAD(P)-binding domain"/>
    <property type="match status" value="1"/>
</dbReference>
<feature type="chain" id="PRO_5012078748" evidence="8">
    <location>
        <begin position="25"/>
        <end position="582"/>
    </location>
</feature>
<dbReference type="GO" id="GO:0030328">
    <property type="term" value="P:prenylcysteine catabolic process"/>
    <property type="evidence" value="ECO:0007669"/>
    <property type="project" value="InterPro"/>
</dbReference>
<evidence type="ECO:0000256" key="8">
    <source>
        <dbReference type="SAM" id="SignalP"/>
    </source>
</evidence>
<dbReference type="AlphaFoldDB" id="A0A1Y1UAT7"/>
<evidence type="ECO:0000256" key="1">
    <source>
        <dbReference type="ARBA" id="ARBA00001974"/>
    </source>
</evidence>
<evidence type="ECO:0000256" key="7">
    <source>
        <dbReference type="ARBA" id="ARBA00023180"/>
    </source>
</evidence>
<sequence>MLLPAFCSSRPRVVLLTAFILVSALLLFHPSSPAASYSPATFNSQAPYSGAGSFPIFDDDEDWVYDPSIHHAAANQTRGKRIAIIGAGASGSSAAWFIRRAGRVIEKRLGKQEGEVLGEIVIYDKEPSIGGRTSVVYPHNDTSLRPVELGASIFVDSNRHLVKATKRFNLKTIDPDFGETGLGIWDGTQFLYTSSISKKWYSDVYDTVSALRRYGPLSPYRTRKAVGNLLSKFANLYHPTWLAQMGPARDVETFVERVGLGSEYTVRKGAEWATGVLGLGQKWVDEIMEGSTRVNYASNMVDIHALGAAVSMATGGAKAVEGGNYRIFEEMVKESGARTRLGEEVFDILPQHQLGETPAFEVRSRILATGEEHHEGSFDQVFYAMPWYHSSKDYGLHGLQTHAVEKVEYQRYVHLFVTYFTTTRDRPVPSFFGLPEGVAVPNTILTSSVAAQQDSSIPPPRFQSITWHGETKPGSGEYIVKVFSQTYLKDHFIRSMIDEEPSWLVRKEWNSYPELRPRTEWPPVEPVKGVQYLASLEPWISTMETQTLSAREAVARVVYDWWGLGYGECKGGADAWDWSCEP</sequence>
<dbReference type="GeneID" id="33560383"/>
<evidence type="ECO:0000313" key="11">
    <source>
        <dbReference type="Proteomes" id="UP000193218"/>
    </source>
</evidence>
<dbReference type="InterPro" id="IPR010795">
    <property type="entry name" value="Prenylcys_lyase"/>
</dbReference>
<feature type="domain" description="Prenylcysteine lyase" evidence="9">
    <location>
        <begin position="206"/>
        <end position="562"/>
    </location>
</feature>
<dbReference type="InterPro" id="IPR017046">
    <property type="entry name" value="Prenylcysteine_Oxase1"/>
</dbReference>
<keyword evidence="5" id="KW-0274">FAD</keyword>
<comment type="similarity">
    <text evidence="2">Belongs to the prenylcysteine oxidase family.</text>
</comment>
<dbReference type="InterPro" id="IPR036188">
    <property type="entry name" value="FAD/NAD-bd_sf"/>
</dbReference>
<feature type="signal peptide" evidence="8">
    <location>
        <begin position="1"/>
        <end position="24"/>
    </location>
</feature>
<dbReference type="GO" id="GO:0001735">
    <property type="term" value="F:prenylcysteine oxidase activity"/>
    <property type="evidence" value="ECO:0007669"/>
    <property type="project" value="InterPro"/>
</dbReference>
<keyword evidence="3" id="KW-0285">Flavoprotein</keyword>
<dbReference type="GO" id="GO:0030327">
    <property type="term" value="P:prenylated protein catabolic process"/>
    <property type="evidence" value="ECO:0007669"/>
    <property type="project" value="TreeGrafter"/>
</dbReference>
<dbReference type="InParanoid" id="A0A1Y1UAT7"/>
<keyword evidence="7" id="KW-0325">Glycoprotein</keyword>
<evidence type="ECO:0000313" key="10">
    <source>
        <dbReference type="EMBL" id="ORX34627.1"/>
    </source>
</evidence>
<proteinExistence type="inferred from homology"/>
<keyword evidence="11" id="KW-1185">Reference proteome</keyword>
<evidence type="ECO:0000256" key="2">
    <source>
        <dbReference type="ARBA" id="ARBA00009967"/>
    </source>
</evidence>
<keyword evidence="6" id="KW-0560">Oxidoreductase</keyword>
<gene>
    <name evidence="10" type="ORF">BD324DRAFT_652897</name>
</gene>